<dbReference type="AlphaFoldDB" id="A0AB34G8I9"/>
<organism evidence="1 2">
    <name type="scientific">Eschrichtius robustus</name>
    <name type="common">California gray whale</name>
    <name type="synonym">Eschrichtius gibbosus</name>
    <dbReference type="NCBI Taxonomy" id="9764"/>
    <lineage>
        <taxon>Eukaryota</taxon>
        <taxon>Metazoa</taxon>
        <taxon>Chordata</taxon>
        <taxon>Craniata</taxon>
        <taxon>Vertebrata</taxon>
        <taxon>Euteleostomi</taxon>
        <taxon>Mammalia</taxon>
        <taxon>Eutheria</taxon>
        <taxon>Laurasiatheria</taxon>
        <taxon>Artiodactyla</taxon>
        <taxon>Whippomorpha</taxon>
        <taxon>Cetacea</taxon>
        <taxon>Mysticeti</taxon>
        <taxon>Eschrichtiidae</taxon>
        <taxon>Eschrichtius</taxon>
    </lineage>
</organism>
<name>A0AB34G8I9_ESCRO</name>
<evidence type="ECO:0000313" key="2">
    <source>
        <dbReference type="Proteomes" id="UP001159641"/>
    </source>
</evidence>
<protein>
    <submittedName>
        <fullName evidence="1">Uncharacterized protein</fullName>
    </submittedName>
</protein>
<proteinExistence type="predicted"/>
<reference evidence="1 2" key="1">
    <citation type="submission" date="2022-11" db="EMBL/GenBank/DDBJ databases">
        <title>Whole genome sequence of Eschrichtius robustus ER-17-0199.</title>
        <authorList>
            <person name="Bruniche-Olsen A."/>
            <person name="Black A.N."/>
            <person name="Fields C.J."/>
            <person name="Walden K."/>
            <person name="Dewoody J.A."/>
        </authorList>
    </citation>
    <scope>NUCLEOTIDE SEQUENCE [LARGE SCALE GENOMIC DNA]</scope>
    <source>
        <strain evidence="1">ER-17-0199</strain>
        <tissue evidence="1">Blubber</tissue>
    </source>
</reference>
<accession>A0AB34G8I9</accession>
<dbReference type="Proteomes" id="UP001159641">
    <property type="component" value="Unassembled WGS sequence"/>
</dbReference>
<gene>
    <name evidence="1" type="ORF">J1605_015913</name>
</gene>
<evidence type="ECO:0000313" key="1">
    <source>
        <dbReference type="EMBL" id="KAJ8776069.1"/>
    </source>
</evidence>
<dbReference type="EMBL" id="JAIQCJ010002527">
    <property type="protein sequence ID" value="KAJ8776069.1"/>
    <property type="molecule type" value="Genomic_DNA"/>
</dbReference>
<sequence>MQMCAGAWGLPVAAGIAVRLGSRLLQRLLPRHDDFARRHIDPGDKDQRRCYWPWGWRE</sequence>
<keyword evidence="2" id="KW-1185">Reference proteome</keyword>
<comment type="caution">
    <text evidence="1">The sequence shown here is derived from an EMBL/GenBank/DDBJ whole genome shotgun (WGS) entry which is preliminary data.</text>
</comment>